<name>H6X4W6_9CAUD</name>
<dbReference type="Proteomes" id="UP000007524">
    <property type="component" value="Segment"/>
</dbReference>
<reference evidence="1 2" key="1">
    <citation type="journal article" date="2012" name="J. Virol.">
        <title>Genome of Klebsiella sp.-Infecting Bacteriophage vB_KleM_RaK2.</title>
        <authorList>
            <person name="Simoliunas E."/>
            <person name="Kaliniene L."/>
            <person name="Truncaite L."/>
            <person name="Klausa V."/>
            <person name="Zajanckauskaite A."/>
            <person name="Meskys R."/>
        </authorList>
    </citation>
    <scope>NUCLEOTIDE SEQUENCE [LARGE SCALE GENOMIC DNA]</scope>
</reference>
<keyword evidence="2" id="KW-1185">Reference proteome</keyword>
<dbReference type="EMBL" id="JQ513383">
    <property type="protein sequence ID" value="AFA44782.1"/>
    <property type="molecule type" value="Genomic_DNA"/>
</dbReference>
<dbReference type="KEGG" id="vg:14013097"/>
<evidence type="ECO:0000313" key="1">
    <source>
        <dbReference type="EMBL" id="AFA44782.1"/>
    </source>
</evidence>
<gene>
    <name evidence="1" type="ORF">RaK2_00509</name>
</gene>
<proteinExistence type="predicted"/>
<organism evidence="1 2">
    <name type="scientific">Klebsiella phage vB_KleM_RaK2</name>
    <dbReference type="NCBI Taxonomy" id="1147094"/>
    <lineage>
        <taxon>Viruses</taxon>
        <taxon>Duplodnaviria</taxon>
        <taxon>Heunggongvirae</taxon>
        <taxon>Uroviricota</taxon>
        <taxon>Caudoviricetes</taxon>
        <taxon>Alcyoneusvirus</taxon>
        <taxon>Alcyoneusvirus RaK2</taxon>
    </lineage>
</organism>
<accession>H6X4W6</accession>
<protein>
    <submittedName>
        <fullName evidence="1">Uncharacterized protein</fullName>
    </submittedName>
</protein>
<evidence type="ECO:0000313" key="2">
    <source>
        <dbReference type="Proteomes" id="UP000007524"/>
    </source>
</evidence>
<dbReference type="RefSeq" id="YP_007007664.1">
    <property type="nucleotide sequence ID" value="NC_019526.1"/>
</dbReference>
<sequence length="117" mass="14241">MSKYKKKILSKIIHTESLEDDNLDDIISVLLHWKEQYPNEELRVEYGSCGLDPYGGYDEYYIIRDCLETDEEFNTRVQYEEDKLRTKEQKEMERLLRCKTLNESNKEKLIKYIEKYK</sequence>
<dbReference type="GeneID" id="14013097"/>